<dbReference type="EMBL" id="WKJK01000024">
    <property type="protein sequence ID" value="MRW94280.1"/>
    <property type="molecule type" value="Genomic_DNA"/>
</dbReference>
<name>A0A6I2L920_9BURK</name>
<dbReference type="Proteomes" id="UP000433309">
    <property type="component" value="Unassembled WGS sequence"/>
</dbReference>
<accession>A0A6I2L920</accession>
<protein>
    <submittedName>
        <fullName evidence="1">Uncharacterized protein</fullName>
    </submittedName>
</protein>
<reference evidence="1 2" key="1">
    <citation type="submission" date="2019-11" db="EMBL/GenBank/DDBJ databases">
        <title>Novel species isolated from a subtropical stream in China.</title>
        <authorList>
            <person name="Lu H."/>
        </authorList>
    </citation>
    <scope>NUCLEOTIDE SEQUENCE [LARGE SCALE GENOMIC DNA]</scope>
    <source>
        <strain evidence="1 2">FT80W</strain>
    </source>
</reference>
<comment type="caution">
    <text evidence="1">The sequence shown here is derived from an EMBL/GenBank/DDBJ whole genome shotgun (WGS) entry which is preliminary data.</text>
</comment>
<evidence type="ECO:0000313" key="2">
    <source>
        <dbReference type="Proteomes" id="UP000433309"/>
    </source>
</evidence>
<evidence type="ECO:0000313" key="1">
    <source>
        <dbReference type="EMBL" id="MRW94280.1"/>
    </source>
</evidence>
<organism evidence="1 2">
    <name type="scientific">Duganella guangzhouensis</name>
    <dbReference type="NCBI Taxonomy" id="2666084"/>
    <lineage>
        <taxon>Bacteria</taxon>
        <taxon>Pseudomonadati</taxon>
        <taxon>Pseudomonadota</taxon>
        <taxon>Betaproteobacteria</taxon>
        <taxon>Burkholderiales</taxon>
        <taxon>Oxalobacteraceae</taxon>
        <taxon>Telluria group</taxon>
        <taxon>Duganella</taxon>
    </lineage>
</organism>
<dbReference type="AlphaFoldDB" id="A0A6I2L920"/>
<keyword evidence="2" id="KW-1185">Reference proteome</keyword>
<gene>
    <name evidence="1" type="ORF">GJ699_30325</name>
</gene>
<sequence>MTAYINEEILCEAYTKLNIDIFHDKKRLAQLEKELIGFFTERAKFYIGDDVKIRIEFEEGSLITKLKVVGSAAVLVASAIAEYGSFRGGVSQIADDAATLAQSANMEVTFRTRAASCDRISSERRKGIFGRVADLIGRLDNIHADLANSRIPTSPAAVKKFNSITDTLLEWEHSSDKFFGKLTDEPTISCLSAGLLEELEKLPKAAPWSGELTGDSFRNAVANSTATLGSDVSGSAARYEAAIREVKKGMRRRVEPYKVKRT</sequence>
<proteinExistence type="predicted"/>
<dbReference type="RefSeq" id="WP_154383145.1">
    <property type="nucleotide sequence ID" value="NZ_WKJK01000024.1"/>
</dbReference>